<accession>C3X8N5</accession>
<dbReference type="HOGENOM" id="CLU_962589_0_0_4"/>
<evidence type="ECO:0000313" key="1">
    <source>
        <dbReference type="EMBL" id="EEO29561.1"/>
    </source>
</evidence>
<dbReference type="Proteomes" id="UP000005089">
    <property type="component" value="Unassembled WGS sequence"/>
</dbReference>
<organism evidence="1 2">
    <name type="scientific">Oxalobacter formigenes OXCC13</name>
    <dbReference type="NCBI Taxonomy" id="556269"/>
    <lineage>
        <taxon>Bacteria</taxon>
        <taxon>Pseudomonadati</taxon>
        <taxon>Pseudomonadota</taxon>
        <taxon>Betaproteobacteria</taxon>
        <taxon>Burkholderiales</taxon>
        <taxon>Oxalobacteraceae</taxon>
        <taxon>Oxalobacter</taxon>
    </lineage>
</organism>
<dbReference type="EMBL" id="GG658170">
    <property type="protein sequence ID" value="EEO29561.1"/>
    <property type="molecule type" value="Genomic_DNA"/>
</dbReference>
<name>C3X8N5_OXAFO</name>
<keyword evidence="2" id="KW-1185">Reference proteome</keyword>
<dbReference type="AlphaFoldDB" id="C3X8N5"/>
<dbReference type="STRING" id="847.BRW83_1650"/>
<evidence type="ECO:0000313" key="2">
    <source>
        <dbReference type="Proteomes" id="UP000005089"/>
    </source>
</evidence>
<proteinExistence type="predicted"/>
<gene>
    <name evidence="1" type="ORF">OFBG_00589</name>
</gene>
<sequence length="289" mass="31611">MYMGAKRESDNAMQGDWAQSIKDRDKSAFGQGLRDMYHSGMAGGYELGNEAATTLDLLEDARKINNALFLPAPYSLFENQFNGRNYVRDLTGYSGFKLKKYFRDKVKGHLESRSQDNENASLDNPGYLSVKGAGAFLNELPHTLAGAAVASRVKGGTAALVISGVEGGMAAYTKRVDSEMDRLSAKPEGVMLLDPDYVRIKKEVRDPEEARYIMAKEYARQGVLGDIFKGALKGMLGTVITGKTRNGTEGLILRTIQDVVGGNLSDNLIDGTVDYFKNKGNNIKNNGRQ</sequence>
<reference evidence="1 2" key="1">
    <citation type="submission" date="2009-02" db="EMBL/GenBank/DDBJ databases">
        <title>The Genome Sequence of Oxalobacter formigenes OXCC13.</title>
        <authorList>
            <consortium name="The Broad Institute Genome Sequencing Platform"/>
            <person name="Ward D."/>
            <person name="Young S.K."/>
            <person name="Kodira C.D."/>
            <person name="Zeng Q."/>
            <person name="Koehrsen M."/>
            <person name="Alvarado L."/>
            <person name="Berlin A."/>
            <person name="Borenstein D."/>
            <person name="Chen Z."/>
            <person name="Engels R."/>
            <person name="Freedman E."/>
            <person name="Gellesch M."/>
            <person name="Goldberg J."/>
            <person name="Griggs A."/>
            <person name="Gujja S."/>
            <person name="Heiman D."/>
            <person name="Hepburn T."/>
            <person name="Howarth C."/>
            <person name="Jen D."/>
            <person name="Larson L."/>
            <person name="Lewis B."/>
            <person name="Mehta T."/>
            <person name="Park D."/>
            <person name="Pearson M."/>
            <person name="Roberts A."/>
            <person name="Saif S."/>
            <person name="Shea T."/>
            <person name="Shenoy N."/>
            <person name="Sisk P."/>
            <person name="Stolte C."/>
            <person name="Sykes S."/>
            <person name="Walk T."/>
            <person name="White J."/>
            <person name="Yandava C."/>
            <person name="Allison M.J."/>
            <person name="Lander E."/>
            <person name="Nusbaum C."/>
            <person name="Galagan J."/>
            <person name="Birren B."/>
        </authorList>
    </citation>
    <scope>NUCLEOTIDE SEQUENCE [LARGE SCALE GENOMIC DNA]</scope>
    <source>
        <strain evidence="1 2">OXCC13</strain>
    </source>
</reference>
<protein>
    <submittedName>
        <fullName evidence="1">Uncharacterized protein</fullName>
    </submittedName>
</protein>